<accession>A0A0S7BGC1</accession>
<dbReference type="PANTHER" id="PTHR43343">
    <property type="entry name" value="PEPTIDASE S12"/>
    <property type="match status" value="1"/>
</dbReference>
<keyword evidence="1 6" id="KW-0645">Protease</keyword>
<protein>
    <submittedName>
        <fullName evidence="6">Trypsin-like serine protease, typically periplasmic, contain C-terminal PDZ domain</fullName>
    </submittedName>
</protein>
<dbReference type="AlphaFoldDB" id="A0A0S7BGC1"/>
<evidence type="ECO:0000313" key="6">
    <source>
        <dbReference type="EMBL" id="GAP14621.1"/>
    </source>
</evidence>
<evidence type="ECO:0000256" key="3">
    <source>
        <dbReference type="SAM" id="MobiDB-lite"/>
    </source>
</evidence>
<gene>
    <name evidence="6" type="ORF">LARV_02394</name>
</gene>
<dbReference type="SMART" id="SM00228">
    <property type="entry name" value="PDZ"/>
    <property type="match status" value="2"/>
</dbReference>
<dbReference type="PANTHER" id="PTHR43343:SF3">
    <property type="entry name" value="PROTEASE DO-LIKE 8, CHLOROPLASTIC"/>
    <property type="match status" value="1"/>
</dbReference>
<dbReference type="Pfam" id="PF13365">
    <property type="entry name" value="Trypsin_2"/>
    <property type="match status" value="1"/>
</dbReference>
<dbReference type="STRING" id="360412.LARV_02394"/>
<dbReference type="PROSITE" id="PS51257">
    <property type="entry name" value="PROKAR_LIPOPROTEIN"/>
    <property type="match status" value="1"/>
</dbReference>
<keyword evidence="4" id="KW-0732">Signal</keyword>
<dbReference type="InterPro" id="IPR001478">
    <property type="entry name" value="PDZ"/>
</dbReference>
<dbReference type="InterPro" id="IPR001940">
    <property type="entry name" value="Peptidase_S1C"/>
</dbReference>
<dbReference type="SUPFAM" id="SSF50156">
    <property type="entry name" value="PDZ domain-like"/>
    <property type="match status" value="2"/>
</dbReference>
<feature type="compositionally biased region" description="Low complexity" evidence="3">
    <location>
        <begin position="36"/>
        <end position="55"/>
    </location>
</feature>
<dbReference type="PROSITE" id="PS50106">
    <property type="entry name" value="PDZ"/>
    <property type="match status" value="1"/>
</dbReference>
<organism evidence="6">
    <name type="scientific">Longilinea arvoryzae</name>
    <dbReference type="NCBI Taxonomy" id="360412"/>
    <lineage>
        <taxon>Bacteria</taxon>
        <taxon>Bacillati</taxon>
        <taxon>Chloroflexota</taxon>
        <taxon>Anaerolineae</taxon>
        <taxon>Anaerolineales</taxon>
        <taxon>Anaerolineaceae</taxon>
        <taxon>Longilinea</taxon>
    </lineage>
</organism>
<dbReference type="Pfam" id="PF13180">
    <property type="entry name" value="PDZ_2"/>
    <property type="match status" value="2"/>
</dbReference>
<sequence length="523" mass="53250">MKTRIVKLSTVILLAALFLTACGGIPLVTVNQPGAATATPAPAATSAPSNTTSSGTSGGNLSGGLTAYESDLEAIYAKVNPSVVSIIVNTAQGEGLGSGFVWDEQGHIVTNNHVVADATKIQVKFNDGSIVPASLVGADADSDLAVIKVENAPVKLVPVQVADSSQVKVGQVAIAIGNPFGLENTMTAGIVSAIGRTISANTNQDSQTPNFTIPDVIQTDASLNPGNSGGPLVDEQGALIGVNSQIESSTQSNAGIGFAIPSNVVQKVIPALIKDGKYEHPYLGITGTSLTPDIAKAMNLDASQRGALVVEVAAGGPASKAGLVGSSKTTTINGQEATIGGDVITAADGNPIKEMDDLVSFLTNQASVGQTIKLTLLRDGKEMTVDVTLSARPATASTSQSQSSVQPGSIWLGVTVEPLTSDIATQMGLPQDQTGLLIEQVEAGSPADTAGLQGSFVPVLINGKRVLIGGDVITAVDGKTVTTSEEFRNIIQNSAAGQEITLTVIRDGKQMEVKATLAEMPQP</sequence>
<dbReference type="Gene3D" id="2.40.10.120">
    <property type="match status" value="1"/>
</dbReference>
<evidence type="ECO:0000259" key="5">
    <source>
        <dbReference type="PROSITE" id="PS50106"/>
    </source>
</evidence>
<evidence type="ECO:0000313" key="7">
    <source>
        <dbReference type="Proteomes" id="UP000055060"/>
    </source>
</evidence>
<feature type="chain" id="PRO_5006632942" evidence="4">
    <location>
        <begin position="24"/>
        <end position="523"/>
    </location>
</feature>
<keyword evidence="2" id="KW-0378">Hydrolase</keyword>
<feature type="signal peptide" evidence="4">
    <location>
        <begin position="1"/>
        <end position="23"/>
    </location>
</feature>
<dbReference type="OrthoDB" id="9758917at2"/>
<dbReference type="InterPro" id="IPR009003">
    <property type="entry name" value="Peptidase_S1_PA"/>
</dbReference>
<name>A0A0S7BGC1_9CHLR</name>
<dbReference type="PRINTS" id="PR00834">
    <property type="entry name" value="PROTEASES2C"/>
</dbReference>
<evidence type="ECO:0000256" key="1">
    <source>
        <dbReference type="ARBA" id="ARBA00022670"/>
    </source>
</evidence>
<feature type="domain" description="PDZ" evidence="5">
    <location>
        <begin position="408"/>
        <end position="508"/>
    </location>
</feature>
<dbReference type="SUPFAM" id="SSF50494">
    <property type="entry name" value="Trypsin-like serine proteases"/>
    <property type="match status" value="1"/>
</dbReference>
<dbReference type="GO" id="GO:0006508">
    <property type="term" value="P:proteolysis"/>
    <property type="evidence" value="ECO:0007669"/>
    <property type="project" value="UniProtKB-KW"/>
</dbReference>
<dbReference type="Gene3D" id="2.30.42.10">
    <property type="match status" value="2"/>
</dbReference>
<dbReference type="InterPro" id="IPR051201">
    <property type="entry name" value="Chloro_Bact_Ser_Proteases"/>
</dbReference>
<feature type="region of interest" description="Disordered" evidence="3">
    <location>
        <begin position="36"/>
        <end position="60"/>
    </location>
</feature>
<evidence type="ECO:0000256" key="2">
    <source>
        <dbReference type="ARBA" id="ARBA00022801"/>
    </source>
</evidence>
<dbReference type="InterPro" id="IPR036034">
    <property type="entry name" value="PDZ_sf"/>
</dbReference>
<dbReference type="EMBL" id="DF967972">
    <property type="protein sequence ID" value="GAP14621.1"/>
    <property type="molecule type" value="Genomic_DNA"/>
</dbReference>
<dbReference type="GO" id="GO:0004252">
    <property type="term" value="F:serine-type endopeptidase activity"/>
    <property type="evidence" value="ECO:0007669"/>
    <property type="project" value="InterPro"/>
</dbReference>
<dbReference type="Proteomes" id="UP000055060">
    <property type="component" value="Unassembled WGS sequence"/>
</dbReference>
<reference evidence="6" key="1">
    <citation type="submission" date="2015-07" db="EMBL/GenBank/DDBJ databases">
        <title>Draft Genome Sequences of Anaerolinea thermolimosa IMO-1, Bellilinea caldifistulae GOMI-1, Leptolinea tardivitalis YMTK-2, Levilinea saccharolytica KIBI-1,Longilinea arvoryzae KOME-1, Previously Described as Members of the Anaerolineaceae (Chloroflexi).</title>
        <authorList>
            <person name="Sekiguchi Y."/>
            <person name="Ohashi A."/>
            <person name="Matsuura N."/>
            <person name="Tourlousse M.D."/>
        </authorList>
    </citation>
    <scope>NUCLEOTIDE SEQUENCE [LARGE SCALE GENOMIC DNA]</scope>
    <source>
        <strain evidence="6">KOME-1</strain>
    </source>
</reference>
<keyword evidence="7" id="KW-1185">Reference proteome</keyword>
<evidence type="ECO:0000256" key="4">
    <source>
        <dbReference type="SAM" id="SignalP"/>
    </source>
</evidence>
<proteinExistence type="predicted"/>
<dbReference type="RefSeq" id="WP_075073863.1">
    <property type="nucleotide sequence ID" value="NZ_DF967972.1"/>
</dbReference>